<dbReference type="GO" id="GO:0005634">
    <property type="term" value="C:nucleus"/>
    <property type="evidence" value="ECO:0007669"/>
    <property type="project" value="UniProtKB-SubCell"/>
</dbReference>
<name>A0A6B2LB22_9EUKA</name>
<dbReference type="GO" id="GO:1990404">
    <property type="term" value="F:NAD+-protein mono-ADP-ribosyltransferase activity"/>
    <property type="evidence" value="ECO:0007669"/>
    <property type="project" value="TreeGrafter"/>
</dbReference>
<protein>
    <recommendedName>
        <fullName evidence="4">Poly [ADP-ribose] polymerase</fullName>
        <shortName evidence="4">PARP</shortName>
        <ecNumber evidence="4">2.4.2.-</ecNumber>
    </recommendedName>
</protein>
<dbReference type="PROSITE" id="PS51059">
    <property type="entry name" value="PARP_CATALYTIC"/>
    <property type="match status" value="1"/>
</dbReference>
<proteinExistence type="inferred from homology"/>
<feature type="domain" description="WWE" evidence="5">
    <location>
        <begin position="1"/>
        <end position="65"/>
    </location>
</feature>
<evidence type="ECO:0000259" key="5">
    <source>
        <dbReference type="PROSITE" id="PS50918"/>
    </source>
</evidence>
<dbReference type="SUPFAM" id="SSF56399">
    <property type="entry name" value="ADP-ribosylation"/>
    <property type="match status" value="1"/>
</dbReference>
<keyword evidence="4" id="KW-0328">Glycosyltransferase</keyword>
<evidence type="ECO:0000259" key="6">
    <source>
        <dbReference type="PROSITE" id="PS51059"/>
    </source>
</evidence>
<reference evidence="7" key="1">
    <citation type="journal article" date="2020" name="J. Eukaryot. Microbiol.">
        <title>De novo Sequencing, Assembly and Annotation of the Transcriptome for the Free-Living Testate Amoeba Arcella intermedia.</title>
        <authorList>
            <person name="Ribeiro G.M."/>
            <person name="Porfirio-Sousa A.L."/>
            <person name="Maurer-Alcala X.X."/>
            <person name="Katz L.A."/>
            <person name="Lahr D.J.G."/>
        </authorList>
    </citation>
    <scope>NUCLEOTIDE SEQUENCE</scope>
</reference>
<dbReference type="AlphaFoldDB" id="A0A6B2LB22"/>
<sequence length="295" mass="34897">MWYYRDSDGVIKPYDVPTVAEITNKILRDNLAVFQIRIGKHEYEIDIVHKTQHNILTRTERQIFQETDLEKMRVWEVNYDEILPPQPGMEYSMIELNENSTEFQNISEYFYMHMPKIVHTSSLVSSSFRISNRIIRIRKIFNPKLRDQWTFLLKKIREDNNNNDPTFKLTKLLWHGSGDLSPSIIYSDVHYGWKINYSSAKNLWGQGLYFGEDASYCHKYAFRNQNGNRELFLAEVITGDDIISLEDMNIKEPSLKEDGKTRYDSVCGVRHETSWIWVVYASGRAYPSYLVEYED</sequence>
<dbReference type="Pfam" id="PF00644">
    <property type="entry name" value="PARP"/>
    <property type="match status" value="1"/>
</dbReference>
<dbReference type="InterPro" id="IPR051712">
    <property type="entry name" value="ARTD-AVP"/>
</dbReference>
<dbReference type="Pfam" id="PF02825">
    <property type="entry name" value="WWE"/>
    <property type="match status" value="1"/>
</dbReference>
<feature type="domain" description="PARP catalytic" evidence="6">
    <location>
        <begin position="80"/>
        <end position="295"/>
    </location>
</feature>
<dbReference type="GO" id="GO:0003950">
    <property type="term" value="F:NAD+ poly-ADP-ribosyltransferase activity"/>
    <property type="evidence" value="ECO:0007669"/>
    <property type="project" value="UniProtKB-UniRule"/>
</dbReference>
<comment type="subcellular location">
    <subcellularLocation>
        <location evidence="1">Nucleus</location>
    </subcellularLocation>
</comment>
<dbReference type="EMBL" id="GIBP01005227">
    <property type="protein sequence ID" value="NDV34196.1"/>
    <property type="molecule type" value="Transcribed_RNA"/>
</dbReference>
<accession>A0A6B2LB22</accession>
<comment type="similarity">
    <text evidence="3">Belongs to the ARTD/PARP family.</text>
</comment>
<dbReference type="InterPro" id="IPR012317">
    <property type="entry name" value="Poly(ADP-ribose)pol_cat_dom"/>
</dbReference>
<evidence type="ECO:0000256" key="1">
    <source>
        <dbReference type="ARBA" id="ARBA00004123"/>
    </source>
</evidence>
<keyword evidence="4" id="KW-0520">NAD</keyword>
<dbReference type="InterPro" id="IPR004170">
    <property type="entry name" value="WWE_dom"/>
</dbReference>
<dbReference type="Gene3D" id="3.90.228.10">
    <property type="match status" value="1"/>
</dbReference>
<organism evidence="7">
    <name type="scientific">Arcella intermedia</name>
    <dbReference type="NCBI Taxonomy" id="1963864"/>
    <lineage>
        <taxon>Eukaryota</taxon>
        <taxon>Amoebozoa</taxon>
        <taxon>Tubulinea</taxon>
        <taxon>Elardia</taxon>
        <taxon>Arcellinida</taxon>
        <taxon>Sphaerothecina</taxon>
        <taxon>Arcellidae</taxon>
        <taxon>Arcella</taxon>
    </lineage>
</organism>
<dbReference type="PANTHER" id="PTHR45740:SF2">
    <property type="entry name" value="POLY [ADP-RIBOSE] POLYMERASE"/>
    <property type="match status" value="1"/>
</dbReference>
<dbReference type="EC" id="2.4.2.-" evidence="4"/>
<evidence type="ECO:0000256" key="2">
    <source>
        <dbReference type="ARBA" id="ARBA00023242"/>
    </source>
</evidence>
<dbReference type="Gene3D" id="3.30.720.50">
    <property type="match status" value="1"/>
</dbReference>
<evidence type="ECO:0000256" key="4">
    <source>
        <dbReference type="RuleBase" id="RU362114"/>
    </source>
</evidence>
<dbReference type="PANTHER" id="PTHR45740">
    <property type="entry name" value="POLY [ADP-RIBOSE] POLYMERASE"/>
    <property type="match status" value="1"/>
</dbReference>
<dbReference type="SUPFAM" id="SSF117839">
    <property type="entry name" value="WWE domain"/>
    <property type="match status" value="1"/>
</dbReference>
<evidence type="ECO:0000313" key="7">
    <source>
        <dbReference type="EMBL" id="NDV34196.1"/>
    </source>
</evidence>
<dbReference type="InterPro" id="IPR037197">
    <property type="entry name" value="WWE_dom_sf"/>
</dbReference>
<keyword evidence="2" id="KW-0539">Nucleus</keyword>
<evidence type="ECO:0000256" key="3">
    <source>
        <dbReference type="ARBA" id="ARBA00024347"/>
    </source>
</evidence>
<keyword evidence="4" id="KW-0808">Transferase</keyword>
<dbReference type="PROSITE" id="PS50918">
    <property type="entry name" value="WWE"/>
    <property type="match status" value="1"/>
</dbReference>